<dbReference type="PANTHER" id="PTHR47654:SF5">
    <property type="entry name" value="TRANSCRIPTION FACTOR DOMAIN-CONTAINING PROTEIN"/>
    <property type="match status" value="1"/>
</dbReference>
<feature type="compositionally biased region" description="Basic and acidic residues" evidence="2">
    <location>
        <begin position="46"/>
        <end position="55"/>
    </location>
</feature>
<feature type="region of interest" description="Disordered" evidence="2">
    <location>
        <begin position="750"/>
        <end position="784"/>
    </location>
</feature>
<feature type="region of interest" description="Disordered" evidence="2">
    <location>
        <begin position="801"/>
        <end position="820"/>
    </location>
</feature>
<evidence type="ECO:0000313" key="4">
    <source>
        <dbReference type="EMBL" id="CBY02060.1"/>
    </source>
</evidence>
<gene>
    <name evidence="4" type="ORF">LEMA_P008470.1</name>
</gene>
<evidence type="ECO:0000256" key="1">
    <source>
        <dbReference type="ARBA" id="ARBA00023242"/>
    </source>
</evidence>
<dbReference type="PANTHER" id="PTHR47654">
    <property type="entry name" value="ZN(II)2CYS6 TRANSCRIPTION FACTOR (EUROFUNG)-RELATED"/>
    <property type="match status" value="1"/>
</dbReference>
<dbReference type="GO" id="GO:0008270">
    <property type="term" value="F:zinc ion binding"/>
    <property type="evidence" value="ECO:0007669"/>
    <property type="project" value="InterPro"/>
</dbReference>
<keyword evidence="1" id="KW-0539">Nucleus</keyword>
<dbReference type="InterPro" id="IPR053230">
    <property type="entry name" value="Trans_reg_galc"/>
</dbReference>
<sequence>MDINHPRHDSPHRHKGKVAIPTLKRLEATNLAPKSSVRPTKAVSTAKRDALERSHNAKAVSSRTWNAGMTRSAEIVSESSALERNHMLTELLKDSPVHDDQEKREKVEEVLKTIANAPFSTMPNAVHASVKVFGKRCRRDFSSAEDDHADDNGTLSKRAPVVASASCLQGLNFLEDNVLHDDQVNSTGLLGRESPVHWLQFLYKRTEQYSLRKRTETNSSTVVLMTDSDDSIDNPPFLSRGTIKSVQFAEFNFYLDASDINVDIGDPNIVPCADTAGRLYEHYRSVVHDPFRVLGDAFAGQLRRYYIALKGDAMLSVCSKWKACMNLVFAIGARYAQLIDDDPQAEDHNHLAYMWRAVHLLELGSFSAPVLAPDLSFVQTEAYTSEWEKAWYTLGISIRHAQAAGLHLRHQDPSLSLERKTTLSQTWWALHSIETLLTSVTGQPRVISLRDITAILPRALSGAEKRPLDANTRPSHLFTRIDSSPTEPSEPPSRPSVVDSRASFLNGYIGIDLVMHKVLTTLYSPRTSNISWMQTQKQIATLLPELEEWALQSLPHGLLASTALTNRREHFSLYLYYGSAKMYITRPCLCRIDMHNESQSEGMTGLDKKTAEICVQSALNLCSKFSEEPNLQWLYSRGPWWSIVHIIMQTVAILLLELSHDSIHATVGRPNVIASIDKLTRWLRCMKVKDAVSERAYNIVCRLRKTVEILPGQESQGSNHSASPSFSNVPTQPLLATTYAPLNVCMSSTVPQPQQPLPDLQTDPTAFQHSNYPNPDRDAQGNLHPQPQVQHLVALQDASAPFSQDHASESLGDPGSNDFNRYVGWENAELEDWMA</sequence>
<dbReference type="GO" id="GO:0006351">
    <property type="term" value="P:DNA-templated transcription"/>
    <property type="evidence" value="ECO:0007669"/>
    <property type="project" value="InterPro"/>
</dbReference>
<dbReference type="InterPro" id="IPR007219">
    <property type="entry name" value="XnlR_reg_dom"/>
</dbReference>
<reference evidence="5" key="1">
    <citation type="journal article" date="2011" name="Nat. Commun.">
        <title>Effector diversification within compartments of the Leptosphaeria maculans genome affected by Repeat-Induced Point mutations.</title>
        <authorList>
            <person name="Rouxel T."/>
            <person name="Grandaubert J."/>
            <person name="Hane J.K."/>
            <person name="Hoede C."/>
            <person name="van de Wouw A.P."/>
            <person name="Couloux A."/>
            <person name="Dominguez V."/>
            <person name="Anthouard V."/>
            <person name="Bally P."/>
            <person name="Bourras S."/>
            <person name="Cozijnsen A.J."/>
            <person name="Ciuffetti L.M."/>
            <person name="Degrave A."/>
            <person name="Dilmaghani A."/>
            <person name="Duret L."/>
            <person name="Fudal I."/>
            <person name="Goodwin S.B."/>
            <person name="Gout L."/>
            <person name="Glaser N."/>
            <person name="Linglin J."/>
            <person name="Kema G.H.J."/>
            <person name="Lapalu N."/>
            <person name="Lawrence C.B."/>
            <person name="May K."/>
            <person name="Meyer M."/>
            <person name="Ollivier B."/>
            <person name="Poulain J."/>
            <person name="Schoch C.L."/>
            <person name="Simon A."/>
            <person name="Spatafora J.W."/>
            <person name="Stachowiak A."/>
            <person name="Turgeon B.G."/>
            <person name="Tyler B.M."/>
            <person name="Vincent D."/>
            <person name="Weissenbach J."/>
            <person name="Amselem J."/>
            <person name="Quesneville H."/>
            <person name="Oliver R.P."/>
            <person name="Wincker P."/>
            <person name="Balesdent M.-H."/>
            <person name="Howlett B.J."/>
        </authorList>
    </citation>
    <scope>NUCLEOTIDE SEQUENCE [LARGE SCALE GENOMIC DNA]</scope>
    <source>
        <strain evidence="5">JN3 / isolate v23.1.3 / race Av1-4-5-6-7-8</strain>
    </source>
</reference>
<protein>
    <recommendedName>
        <fullName evidence="3">Xylanolytic transcriptional activator regulatory domain-containing protein</fullName>
    </recommendedName>
</protein>
<dbReference type="OrthoDB" id="5296287at2759"/>
<dbReference type="SMART" id="SM00906">
    <property type="entry name" value="Fungal_trans"/>
    <property type="match status" value="1"/>
</dbReference>
<feature type="region of interest" description="Disordered" evidence="2">
    <location>
        <begin position="32"/>
        <end position="65"/>
    </location>
</feature>
<evidence type="ECO:0000259" key="3">
    <source>
        <dbReference type="SMART" id="SM00906"/>
    </source>
</evidence>
<keyword evidence="5" id="KW-1185">Reference proteome</keyword>
<dbReference type="InParanoid" id="E5AFS1"/>
<dbReference type="CDD" id="cd12148">
    <property type="entry name" value="fungal_TF_MHR"/>
    <property type="match status" value="1"/>
</dbReference>
<dbReference type="OMA" id="WSIVHII"/>
<organism evidence="4 5">
    <name type="scientific">Leptosphaeria maculans (strain JN3 / isolate v23.1.3 / race Av1-4-5-6-7-8)</name>
    <name type="common">Blackleg fungus</name>
    <name type="synonym">Phoma lingam</name>
    <dbReference type="NCBI Taxonomy" id="985895"/>
    <lineage>
        <taxon>Eukaryota</taxon>
        <taxon>Fungi</taxon>
        <taxon>Dikarya</taxon>
        <taxon>Ascomycota</taxon>
        <taxon>Pezizomycotina</taxon>
        <taxon>Dothideomycetes</taxon>
        <taxon>Pleosporomycetidae</taxon>
        <taxon>Pleosporales</taxon>
        <taxon>Pleosporineae</taxon>
        <taxon>Leptosphaeriaceae</taxon>
        <taxon>Plenodomus</taxon>
        <taxon>Plenodomus lingam/Leptosphaeria maculans species complex</taxon>
    </lineage>
</organism>
<proteinExistence type="predicted"/>
<feature type="domain" description="Xylanolytic transcriptional activator regulatory" evidence="3">
    <location>
        <begin position="390"/>
        <end position="463"/>
    </location>
</feature>
<dbReference type="VEuPathDB" id="FungiDB:LEMA_P008470.1"/>
<feature type="region of interest" description="Disordered" evidence="2">
    <location>
        <begin position="466"/>
        <end position="498"/>
    </location>
</feature>
<dbReference type="AlphaFoldDB" id="E5AFS1"/>
<dbReference type="EMBL" id="FP929139">
    <property type="protein sequence ID" value="CBY02060.1"/>
    <property type="molecule type" value="Genomic_DNA"/>
</dbReference>
<dbReference type="Pfam" id="PF04082">
    <property type="entry name" value="Fungal_trans"/>
    <property type="match status" value="1"/>
</dbReference>
<accession>E5AFS1</accession>
<name>E5AFS1_LEPMJ</name>
<evidence type="ECO:0000313" key="5">
    <source>
        <dbReference type="Proteomes" id="UP000002668"/>
    </source>
</evidence>
<dbReference type="HOGENOM" id="CLU_011910_1_0_1"/>
<evidence type="ECO:0000256" key="2">
    <source>
        <dbReference type="SAM" id="MobiDB-lite"/>
    </source>
</evidence>
<dbReference type="Proteomes" id="UP000002668">
    <property type="component" value="Genome"/>
</dbReference>
<dbReference type="GO" id="GO:0003677">
    <property type="term" value="F:DNA binding"/>
    <property type="evidence" value="ECO:0007669"/>
    <property type="project" value="InterPro"/>
</dbReference>
<dbReference type="eggNOG" id="ENOG502RZ6G">
    <property type="taxonomic scope" value="Eukaryota"/>
</dbReference>